<dbReference type="Proteomes" id="UP001642483">
    <property type="component" value="Unassembled WGS sequence"/>
</dbReference>
<dbReference type="EMBL" id="CAWYQH010000098">
    <property type="protein sequence ID" value="CAK8684766.1"/>
    <property type="molecule type" value="Genomic_DNA"/>
</dbReference>
<accession>A0ABP0G1S4</accession>
<sequence>MKLIESSKSAPSFSASVEFQWCIRLPFTGIVVGIRCSMCRRNRSQNKNKVDTANYKRDKFHFLLGLRSGNFHNSMIAIRRMREQFCLTLSTVTVMEIGQTGRLQNSTRSTQITLGLFV</sequence>
<gene>
    <name evidence="1" type="ORF">CVLEPA_LOCUS15883</name>
</gene>
<name>A0ABP0G1S4_CLALP</name>
<organism evidence="1 2">
    <name type="scientific">Clavelina lepadiformis</name>
    <name type="common">Light-bulb sea squirt</name>
    <name type="synonym">Ascidia lepadiformis</name>
    <dbReference type="NCBI Taxonomy" id="159417"/>
    <lineage>
        <taxon>Eukaryota</taxon>
        <taxon>Metazoa</taxon>
        <taxon>Chordata</taxon>
        <taxon>Tunicata</taxon>
        <taxon>Ascidiacea</taxon>
        <taxon>Aplousobranchia</taxon>
        <taxon>Clavelinidae</taxon>
        <taxon>Clavelina</taxon>
    </lineage>
</organism>
<keyword evidence="2" id="KW-1185">Reference proteome</keyword>
<reference evidence="1 2" key="1">
    <citation type="submission" date="2024-02" db="EMBL/GenBank/DDBJ databases">
        <authorList>
            <person name="Daric V."/>
            <person name="Darras S."/>
        </authorList>
    </citation>
    <scope>NUCLEOTIDE SEQUENCE [LARGE SCALE GENOMIC DNA]</scope>
</reference>
<proteinExistence type="predicted"/>
<evidence type="ECO:0000313" key="2">
    <source>
        <dbReference type="Proteomes" id="UP001642483"/>
    </source>
</evidence>
<evidence type="ECO:0000313" key="1">
    <source>
        <dbReference type="EMBL" id="CAK8684766.1"/>
    </source>
</evidence>
<protein>
    <submittedName>
        <fullName evidence="1">Uncharacterized protein</fullName>
    </submittedName>
</protein>
<comment type="caution">
    <text evidence="1">The sequence shown here is derived from an EMBL/GenBank/DDBJ whole genome shotgun (WGS) entry which is preliminary data.</text>
</comment>